<evidence type="ECO:0000259" key="1">
    <source>
        <dbReference type="PROSITE" id="PS51664"/>
    </source>
</evidence>
<dbReference type="Proteomes" id="UP001642900">
    <property type="component" value="Unassembled WGS sequence"/>
</dbReference>
<organism evidence="2 3">
    <name type="scientific">Allomesorhizobium camelthorni</name>
    <dbReference type="NCBI Taxonomy" id="475069"/>
    <lineage>
        <taxon>Bacteria</taxon>
        <taxon>Pseudomonadati</taxon>
        <taxon>Pseudomonadota</taxon>
        <taxon>Alphaproteobacteria</taxon>
        <taxon>Hyphomicrobiales</taxon>
        <taxon>Phyllobacteriaceae</taxon>
        <taxon>Allomesorhizobium</taxon>
    </lineage>
</organism>
<dbReference type="EMBL" id="JAAKZF010000077">
    <property type="protein sequence ID" value="NGO55040.1"/>
    <property type="molecule type" value="Genomic_DNA"/>
</dbReference>
<keyword evidence="3" id="KW-1185">Reference proteome</keyword>
<dbReference type="RefSeq" id="WP_165033406.1">
    <property type="nucleotide sequence ID" value="NZ_JAAKZF010000077.1"/>
</dbReference>
<reference evidence="2 3" key="1">
    <citation type="submission" date="2020-02" db="EMBL/GenBank/DDBJ databases">
        <title>Genome sequence of strain CCNWXJ40-4.</title>
        <authorList>
            <person name="Gao J."/>
            <person name="Sun J."/>
        </authorList>
    </citation>
    <scope>NUCLEOTIDE SEQUENCE [LARGE SCALE GENOMIC DNA]</scope>
    <source>
        <strain evidence="2 3">CCNWXJ 40-4</strain>
    </source>
</reference>
<gene>
    <name evidence="2" type="ORF">G6N73_28790</name>
</gene>
<name>A0A6G4WLQ0_9HYPH</name>
<dbReference type="InterPro" id="IPR003776">
    <property type="entry name" value="YcaO-like_dom"/>
</dbReference>
<dbReference type="Gene3D" id="3.30.160.660">
    <property type="match status" value="1"/>
</dbReference>
<evidence type="ECO:0000313" key="3">
    <source>
        <dbReference type="Proteomes" id="UP001642900"/>
    </source>
</evidence>
<evidence type="ECO:0000313" key="2">
    <source>
        <dbReference type="EMBL" id="NGO55040.1"/>
    </source>
</evidence>
<proteinExistence type="predicted"/>
<dbReference type="Gene3D" id="3.30.40.250">
    <property type="match status" value="1"/>
</dbReference>
<protein>
    <submittedName>
        <fullName evidence="2">YcaO-like family protein</fullName>
    </submittedName>
</protein>
<dbReference type="PROSITE" id="PS51664">
    <property type="entry name" value="YCAO"/>
    <property type="match status" value="1"/>
</dbReference>
<comment type="caution">
    <text evidence="2">The sequence shown here is derived from an EMBL/GenBank/DDBJ whole genome shotgun (WGS) entry which is preliminary data.</text>
</comment>
<dbReference type="PANTHER" id="PTHR37809:SF1">
    <property type="entry name" value="RIBOSOMAL PROTEIN S12 METHYLTHIOTRANSFERASE ACCESSORY FACTOR YCAO"/>
    <property type="match status" value="1"/>
</dbReference>
<dbReference type="AlphaFoldDB" id="A0A6G4WLQ0"/>
<dbReference type="Pfam" id="PF02624">
    <property type="entry name" value="YcaO"/>
    <property type="match status" value="1"/>
</dbReference>
<dbReference type="PANTHER" id="PTHR37809">
    <property type="entry name" value="RIBOSOMAL PROTEIN S12 METHYLTHIOTRANSFERASE ACCESSORY FACTOR YCAO"/>
    <property type="match status" value="1"/>
</dbReference>
<sequence>MPNKETDRVPEAMALFDVIELPNGGGPAHFAVAIPGKRLRQMPGFPGAALPEAGRMASGRGLDAPQCRASSVGEAVELASCCAWGDERLVAASLKEIGAAALPPEALNGFDRSQVEEREAWNAAHSSFDWRPAPLADGTPIDWIEVEDAFGGAAKFAPTDFVFIGLREVGDSQAAAIGDSNGCAAGEDAETAKTAAVLELVERDATARWWYGRRRRAPIDIAAIEGAAELTGWLAGRERRSFLFDITTDLDIPVIAAMSAEPNGCDIALGFAARLDPHLAAISALTEMLQMEVSLSAARALGDAAGSWAYWLRTARTSTPPLDATPGVPSGTLLKAAPGQRSGLSALLDACARRNVDLCFADMTRPAIGVPVFRALSTALCHYKPRFARSRLLDADPRDLAPAAQWAGEPWLVI</sequence>
<dbReference type="Gene3D" id="3.30.1330.230">
    <property type="match status" value="1"/>
</dbReference>
<accession>A0A6G4WLQ0</accession>
<feature type="domain" description="YcaO" evidence="1">
    <location>
        <begin position="59"/>
        <end position="414"/>
    </location>
</feature>